<evidence type="ECO:0000313" key="2">
    <source>
        <dbReference type="EMBL" id="KAK0503567.1"/>
    </source>
</evidence>
<feature type="signal peptide" evidence="1">
    <location>
        <begin position="1"/>
        <end position="28"/>
    </location>
</feature>
<dbReference type="Proteomes" id="UP001175228">
    <property type="component" value="Unassembled WGS sequence"/>
</dbReference>
<comment type="caution">
    <text evidence="2">The sequence shown here is derived from an EMBL/GenBank/DDBJ whole genome shotgun (WGS) entry which is preliminary data.</text>
</comment>
<evidence type="ECO:0000256" key="1">
    <source>
        <dbReference type="SAM" id="SignalP"/>
    </source>
</evidence>
<name>A0AA39QII2_9AGAR</name>
<dbReference type="EMBL" id="JAUEPU010000004">
    <property type="protein sequence ID" value="KAK0503567.1"/>
    <property type="molecule type" value="Genomic_DNA"/>
</dbReference>
<feature type="chain" id="PRO_5041335952" evidence="1">
    <location>
        <begin position="29"/>
        <end position="197"/>
    </location>
</feature>
<proteinExistence type="predicted"/>
<protein>
    <submittedName>
        <fullName evidence="2">Uncharacterized protein</fullName>
    </submittedName>
</protein>
<gene>
    <name evidence="2" type="ORF">EDD18DRAFT_1346427</name>
</gene>
<sequence>MPRSSNYIFFLPLVPLHLSIMILKFSTPDLFQSPLVDVDTGELVYNVTTEHDAGDQDKLRVLLNDTLWKTISKIIWTKPDPSLLFNFQRLNNVSAIIDQDGVQEIEVAFENGLIPVRARFDTEYLWNVGVDSLTLYDVDSDATKGSFHFNCSYRPDAPKRFTPAIVGPLGHHYLEFVSHDLAHDTEIICASRGSSTM</sequence>
<dbReference type="AlphaFoldDB" id="A0AA39QII2"/>
<organism evidence="2 3">
    <name type="scientific">Armillaria luteobubalina</name>
    <dbReference type="NCBI Taxonomy" id="153913"/>
    <lineage>
        <taxon>Eukaryota</taxon>
        <taxon>Fungi</taxon>
        <taxon>Dikarya</taxon>
        <taxon>Basidiomycota</taxon>
        <taxon>Agaricomycotina</taxon>
        <taxon>Agaricomycetes</taxon>
        <taxon>Agaricomycetidae</taxon>
        <taxon>Agaricales</taxon>
        <taxon>Marasmiineae</taxon>
        <taxon>Physalacriaceae</taxon>
        <taxon>Armillaria</taxon>
    </lineage>
</organism>
<keyword evidence="1" id="KW-0732">Signal</keyword>
<reference evidence="2" key="1">
    <citation type="submission" date="2023-06" db="EMBL/GenBank/DDBJ databases">
        <authorList>
            <consortium name="Lawrence Berkeley National Laboratory"/>
            <person name="Ahrendt S."/>
            <person name="Sahu N."/>
            <person name="Indic B."/>
            <person name="Wong-Bajracharya J."/>
            <person name="Merenyi Z."/>
            <person name="Ke H.-M."/>
            <person name="Monk M."/>
            <person name="Kocsube S."/>
            <person name="Drula E."/>
            <person name="Lipzen A."/>
            <person name="Balint B."/>
            <person name="Henrissat B."/>
            <person name="Andreopoulos B."/>
            <person name="Martin F.M."/>
            <person name="Harder C.B."/>
            <person name="Rigling D."/>
            <person name="Ford K.L."/>
            <person name="Foster G.D."/>
            <person name="Pangilinan J."/>
            <person name="Papanicolaou A."/>
            <person name="Barry K."/>
            <person name="LaButti K."/>
            <person name="Viragh M."/>
            <person name="Koriabine M."/>
            <person name="Yan M."/>
            <person name="Riley R."/>
            <person name="Champramary S."/>
            <person name="Plett K.L."/>
            <person name="Tsai I.J."/>
            <person name="Slot J."/>
            <person name="Sipos G."/>
            <person name="Plett J."/>
            <person name="Nagy L.G."/>
            <person name="Grigoriev I.V."/>
        </authorList>
    </citation>
    <scope>NUCLEOTIDE SEQUENCE</scope>
    <source>
        <strain evidence="2">HWK02</strain>
    </source>
</reference>
<keyword evidence="3" id="KW-1185">Reference proteome</keyword>
<evidence type="ECO:0000313" key="3">
    <source>
        <dbReference type="Proteomes" id="UP001175228"/>
    </source>
</evidence>
<accession>A0AA39QII2</accession>